<name>A0A439CMI9_9PEZI</name>
<dbReference type="GO" id="GO:0016846">
    <property type="term" value="F:carbon-sulfur lyase activity"/>
    <property type="evidence" value="ECO:0007669"/>
    <property type="project" value="InterPro"/>
</dbReference>
<protein>
    <recommendedName>
        <fullName evidence="5">CENP-V/GFA domain-containing protein</fullName>
    </recommendedName>
</protein>
<keyword evidence="4" id="KW-0456">Lyase</keyword>
<evidence type="ECO:0000313" key="7">
    <source>
        <dbReference type="Proteomes" id="UP000286045"/>
    </source>
</evidence>
<dbReference type="PANTHER" id="PTHR33337:SF40">
    <property type="entry name" value="CENP-V_GFA DOMAIN-CONTAINING PROTEIN-RELATED"/>
    <property type="match status" value="1"/>
</dbReference>
<dbReference type="PROSITE" id="PS51891">
    <property type="entry name" value="CENP_V_GFA"/>
    <property type="match status" value="1"/>
</dbReference>
<keyword evidence="7" id="KW-1185">Reference proteome</keyword>
<dbReference type="AlphaFoldDB" id="A0A439CMI9"/>
<dbReference type="Gene3D" id="3.90.1590.10">
    <property type="entry name" value="glutathione-dependent formaldehyde- activating enzyme (gfa)"/>
    <property type="match status" value="1"/>
</dbReference>
<dbReference type="Pfam" id="PF04828">
    <property type="entry name" value="GFA"/>
    <property type="match status" value="1"/>
</dbReference>
<sequence length="198" mass="21871">MEPTPKPASRGVLPVVLRGSCLCGMVRLESKMVPGAITICHCRECRKASGNPFLTFGLFHNDYIQWSVASSAGTKQLVGDLADGNGGGIKLTYYSDIAVRGWCPRCGTPLFMKYHCRPDGTSIAMGLVDNGHIVGALPPVKEHIFLADKAEWWNVPPDDGIARHDGFNEAFARRLREWSDRGRPQRLDIPPAPFHFRL</sequence>
<evidence type="ECO:0000256" key="4">
    <source>
        <dbReference type="ARBA" id="ARBA00023239"/>
    </source>
</evidence>
<feature type="domain" description="CENP-V/GFA" evidence="5">
    <location>
        <begin position="17"/>
        <end position="154"/>
    </location>
</feature>
<keyword evidence="2" id="KW-0479">Metal-binding</keyword>
<comment type="caution">
    <text evidence="6">The sequence shown here is derived from an EMBL/GenBank/DDBJ whole genome shotgun (WGS) entry which is preliminary data.</text>
</comment>
<evidence type="ECO:0000256" key="2">
    <source>
        <dbReference type="ARBA" id="ARBA00022723"/>
    </source>
</evidence>
<dbReference type="Proteomes" id="UP000286045">
    <property type="component" value="Unassembled WGS sequence"/>
</dbReference>
<gene>
    <name evidence="6" type="ORF">EKO27_g11715</name>
</gene>
<organism evidence="6 7">
    <name type="scientific">Xylaria grammica</name>
    <dbReference type="NCBI Taxonomy" id="363999"/>
    <lineage>
        <taxon>Eukaryota</taxon>
        <taxon>Fungi</taxon>
        <taxon>Dikarya</taxon>
        <taxon>Ascomycota</taxon>
        <taxon>Pezizomycotina</taxon>
        <taxon>Sordariomycetes</taxon>
        <taxon>Xylariomycetidae</taxon>
        <taxon>Xylariales</taxon>
        <taxon>Xylariaceae</taxon>
        <taxon>Xylaria</taxon>
    </lineage>
</organism>
<evidence type="ECO:0000256" key="1">
    <source>
        <dbReference type="ARBA" id="ARBA00005495"/>
    </source>
</evidence>
<reference evidence="6 7" key="1">
    <citation type="submission" date="2018-12" db="EMBL/GenBank/DDBJ databases">
        <title>Draft genome sequence of Xylaria grammica IHI A82.</title>
        <authorList>
            <person name="Buettner E."/>
            <person name="Kellner H."/>
        </authorList>
    </citation>
    <scope>NUCLEOTIDE SEQUENCE [LARGE SCALE GENOMIC DNA]</scope>
    <source>
        <strain evidence="6 7">IHI A82</strain>
    </source>
</reference>
<dbReference type="InterPro" id="IPR006913">
    <property type="entry name" value="CENP-V/GFA"/>
</dbReference>
<proteinExistence type="inferred from homology"/>
<dbReference type="EMBL" id="RYZI01000811">
    <property type="protein sequence ID" value="RWA03388.1"/>
    <property type="molecule type" value="Genomic_DNA"/>
</dbReference>
<dbReference type="SUPFAM" id="SSF51316">
    <property type="entry name" value="Mss4-like"/>
    <property type="match status" value="1"/>
</dbReference>
<evidence type="ECO:0000259" key="5">
    <source>
        <dbReference type="PROSITE" id="PS51891"/>
    </source>
</evidence>
<accession>A0A439CMI9</accession>
<dbReference type="STRING" id="363999.A0A439CMI9"/>
<keyword evidence="3" id="KW-0862">Zinc</keyword>
<comment type="similarity">
    <text evidence="1">Belongs to the Gfa family.</text>
</comment>
<dbReference type="InterPro" id="IPR011057">
    <property type="entry name" value="Mss4-like_sf"/>
</dbReference>
<dbReference type="PANTHER" id="PTHR33337">
    <property type="entry name" value="GFA DOMAIN-CONTAINING PROTEIN"/>
    <property type="match status" value="1"/>
</dbReference>
<dbReference type="GO" id="GO:0046872">
    <property type="term" value="F:metal ion binding"/>
    <property type="evidence" value="ECO:0007669"/>
    <property type="project" value="UniProtKB-KW"/>
</dbReference>
<evidence type="ECO:0000256" key="3">
    <source>
        <dbReference type="ARBA" id="ARBA00022833"/>
    </source>
</evidence>
<evidence type="ECO:0000313" key="6">
    <source>
        <dbReference type="EMBL" id="RWA03388.1"/>
    </source>
</evidence>